<organism evidence="2">
    <name type="scientific">marine sediment metagenome</name>
    <dbReference type="NCBI Taxonomy" id="412755"/>
    <lineage>
        <taxon>unclassified sequences</taxon>
        <taxon>metagenomes</taxon>
        <taxon>ecological metagenomes</taxon>
    </lineage>
</organism>
<evidence type="ECO:0000256" key="1">
    <source>
        <dbReference type="ARBA" id="ARBA00010552"/>
    </source>
</evidence>
<comment type="similarity">
    <text evidence="1">Belongs to the RutC family.</text>
</comment>
<dbReference type="GO" id="GO:0019239">
    <property type="term" value="F:deaminase activity"/>
    <property type="evidence" value="ECO:0007669"/>
    <property type="project" value="TreeGrafter"/>
</dbReference>
<dbReference type="GO" id="GO:0005829">
    <property type="term" value="C:cytosol"/>
    <property type="evidence" value="ECO:0007669"/>
    <property type="project" value="TreeGrafter"/>
</dbReference>
<name>X1RE57_9ZZZZ</name>
<dbReference type="SUPFAM" id="SSF55298">
    <property type="entry name" value="YjgF-like"/>
    <property type="match status" value="1"/>
</dbReference>
<gene>
    <name evidence="2" type="ORF">S12H4_24542</name>
</gene>
<dbReference type="InterPro" id="IPR006175">
    <property type="entry name" value="YjgF/YER057c/UK114"/>
</dbReference>
<dbReference type="Gene3D" id="3.30.1330.40">
    <property type="entry name" value="RutC-like"/>
    <property type="match status" value="1"/>
</dbReference>
<dbReference type="AlphaFoldDB" id="X1RE57"/>
<evidence type="ECO:0000313" key="2">
    <source>
        <dbReference type="EMBL" id="GAI78987.1"/>
    </source>
</evidence>
<proteinExistence type="inferred from homology"/>
<sequence>MKYIETILNAGGTSLSNVVKSSVFIDDYRKFRLFNNVYKKYFPKEPPARTTVSTENFEKGLCIEVDVIALVQNK</sequence>
<dbReference type="PANTHER" id="PTHR11803:SF58">
    <property type="entry name" value="PROTEIN HMF1-RELATED"/>
    <property type="match status" value="1"/>
</dbReference>
<reference evidence="2" key="1">
    <citation type="journal article" date="2014" name="Front. Microbiol.">
        <title>High frequency of phylogenetically diverse reductive dehalogenase-homologous genes in deep subseafloor sedimentary metagenomes.</title>
        <authorList>
            <person name="Kawai M."/>
            <person name="Futagami T."/>
            <person name="Toyoda A."/>
            <person name="Takaki Y."/>
            <person name="Nishi S."/>
            <person name="Hori S."/>
            <person name="Arai W."/>
            <person name="Tsubouchi T."/>
            <person name="Morono Y."/>
            <person name="Uchiyama I."/>
            <person name="Ito T."/>
            <person name="Fujiyama A."/>
            <person name="Inagaki F."/>
            <person name="Takami H."/>
        </authorList>
    </citation>
    <scope>NUCLEOTIDE SEQUENCE</scope>
    <source>
        <strain evidence="2">Expedition CK06-06</strain>
    </source>
</reference>
<dbReference type="InterPro" id="IPR035959">
    <property type="entry name" value="RutC-like_sf"/>
</dbReference>
<dbReference type="CDD" id="cd00448">
    <property type="entry name" value="YjgF_YER057c_UK114_family"/>
    <property type="match status" value="1"/>
</dbReference>
<dbReference type="EMBL" id="BARW01013353">
    <property type="protein sequence ID" value="GAI78987.1"/>
    <property type="molecule type" value="Genomic_DNA"/>
</dbReference>
<dbReference type="Pfam" id="PF01042">
    <property type="entry name" value="Ribonuc_L-PSP"/>
    <property type="match status" value="1"/>
</dbReference>
<dbReference type="PANTHER" id="PTHR11803">
    <property type="entry name" value="2-IMINOBUTANOATE/2-IMINOPROPANOATE DEAMINASE RIDA"/>
    <property type="match status" value="1"/>
</dbReference>
<comment type="caution">
    <text evidence="2">The sequence shown here is derived from an EMBL/GenBank/DDBJ whole genome shotgun (WGS) entry which is preliminary data.</text>
</comment>
<protein>
    <submittedName>
        <fullName evidence="2">Uncharacterized protein</fullName>
    </submittedName>
</protein>
<accession>X1RE57</accession>